<feature type="domain" description="N-acetyltransferase" evidence="2">
    <location>
        <begin position="34"/>
        <end position="191"/>
    </location>
</feature>
<dbReference type="OrthoDB" id="41238at2759"/>
<dbReference type="RefSeq" id="XP_016621162.1">
    <property type="nucleotide sequence ID" value="XM_016762215.1"/>
</dbReference>
<gene>
    <name evidence="3" type="ORF">Z519_04469</name>
</gene>
<accession>A0A0D2HMF3</accession>
<dbReference type="PANTHER" id="PTHR43441:SF2">
    <property type="entry name" value="FAMILY ACETYLTRANSFERASE, PUTATIVE (AFU_ORTHOLOGUE AFUA_7G00850)-RELATED"/>
    <property type="match status" value="1"/>
</dbReference>
<dbReference type="SUPFAM" id="SSF55729">
    <property type="entry name" value="Acyl-CoA N-acyltransferases (Nat)"/>
    <property type="match status" value="1"/>
</dbReference>
<dbReference type="Gene3D" id="3.40.630.30">
    <property type="match status" value="1"/>
</dbReference>
<feature type="compositionally biased region" description="Basic and acidic residues" evidence="1">
    <location>
        <begin position="1"/>
        <end position="10"/>
    </location>
</feature>
<dbReference type="AlphaFoldDB" id="A0A0D2HMF3"/>
<sequence length="253" mass="28909">MLHDAADMRQRIGPQVSAAPGSRPSRVTLTATTVVVEPLMPSHATDLYDLVKGDSNNHLWTYLFDNPFESLAAFQEAVTAKSHSEDPLFFAIINKESAKPVGWISLMRIDTRHRVVEVGNILFSPLLQRTKAATEAMYLLAKYVFETLQYRRYEWKCDNLNVPSKRAAIRFGFTFEGVFRKHMIYKGRSRNTCWLSMVDDDWFEGGVKRGFEDWLAEGNFDEDGKQRRRLEDVRRELNGQKGPVVLEVSAGDS</sequence>
<dbReference type="GO" id="GO:0008999">
    <property type="term" value="F:protein-N-terminal-alanine acetyltransferase activity"/>
    <property type="evidence" value="ECO:0007669"/>
    <property type="project" value="TreeGrafter"/>
</dbReference>
<dbReference type="InterPro" id="IPR000182">
    <property type="entry name" value="GNAT_dom"/>
</dbReference>
<dbReference type="InterPro" id="IPR051908">
    <property type="entry name" value="Ribosomal_N-acetyltransferase"/>
</dbReference>
<dbReference type="HOGENOM" id="CLU_013985_1_2_1"/>
<dbReference type="Pfam" id="PF13302">
    <property type="entry name" value="Acetyltransf_3"/>
    <property type="match status" value="1"/>
</dbReference>
<evidence type="ECO:0000313" key="3">
    <source>
        <dbReference type="EMBL" id="KIW94493.1"/>
    </source>
</evidence>
<name>A0A0D2HMF3_CLAB1</name>
<feature type="region of interest" description="Disordered" evidence="1">
    <location>
        <begin position="1"/>
        <end position="24"/>
    </location>
</feature>
<evidence type="ECO:0000259" key="2">
    <source>
        <dbReference type="PROSITE" id="PS51186"/>
    </source>
</evidence>
<dbReference type="GO" id="GO:1990189">
    <property type="term" value="F:protein N-terminal-serine acetyltransferase activity"/>
    <property type="evidence" value="ECO:0007669"/>
    <property type="project" value="TreeGrafter"/>
</dbReference>
<keyword evidence="4" id="KW-1185">Reference proteome</keyword>
<evidence type="ECO:0000313" key="4">
    <source>
        <dbReference type="Proteomes" id="UP000053789"/>
    </source>
</evidence>
<reference evidence="3" key="1">
    <citation type="submission" date="2015-01" db="EMBL/GenBank/DDBJ databases">
        <title>The Genome Sequence of Cladophialophora bantiana CBS 173.52.</title>
        <authorList>
            <consortium name="The Broad Institute Genomics Platform"/>
            <person name="Cuomo C."/>
            <person name="de Hoog S."/>
            <person name="Gorbushina A."/>
            <person name="Stielow B."/>
            <person name="Teixiera M."/>
            <person name="Abouelleil A."/>
            <person name="Chapman S.B."/>
            <person name="Priest M."/>
            <person name="Young S.K."/>
            <person name="Wortman J."/>
            <person name="Nusbaum C."/>
            <person name="Birren B."/>
        </authorList>
    </citation>
    <scope>NUCLEOTIDE SEQUENCE [LARGE SCALE GENOMIC DNA]</scope>
    <source>
        <strain evidence="3">CBS 173.52</strain>
    </source>
</reference>
<organism evidence="3 4">
    <name type="scientific">Cladophialophora bantiana (strain ATCC 10958 / CBS 173.52 / CDC B-1940 / NIH 8579)</name>
    <name type="common">Xylohypha bantiana</name>
    <dbReference type="NCBI Taxonomy" id="1442370"/>
    <lineage>
        <taxon>Eukaryota</taxon>
        <taxon>Fungi</taxon>
        <taxon>Dikarya</taxon>
        <taxon>Ascomycota</taxon>
        <taxon>Pezizomycotina</taxon>
        <taxon>Eurotiomycetes</taxon>
        <taxon>Chaetothyriomycetidae</taxon>
        <taxon>Chaetothyriales</taxon>
        <taxon>Herpotrichiellaceae</taxon>
        <taxon>Cladophialophora</taxon>
    </lineage>
</organism>
<dbReference type="VEuPathDB" id="FungiDB:Z519_04469"/>
<dbReference type="Proteomes" id="UP000053789">
    <property type="component" value="Unassembled WGS sequence"/>
</dbReference>
<dbReference type="FunFam" id="3.40.630.30:FF:000047">
    <property type="entry name" value="Acetyltransferase, GNAT family"/>
    <property type="match status" value="1"/>
</dbReference>
<dbReference type="PANTHER" id="PTHR43441">
    <property type="entry name" value="RIBOSOMAL-PROTEIN-SERINE ACETYLTRANSFERASE"/>
    <property type="match status" value="1"/>
</dbReference>
<protein>
    <recommendedName>
        <fullName evidence="2">N-acetyltransferase domain-containing protein</fullName>
    </recommendedName>
</protein>
<proteinExistence type="predicted"/>
<dbReference type="EMBL" id="KN846985">
    <property type="protein sequence ID" value="KIW94493.1"/>
    <property type="molecule type" value="Genomic_DNA"/>
</dbReference>
<dbReference type="InterPro" id="IPR016181">
    <property type="entry name" value="Acyl_CoA_acyltransferase"/>
</dbReference>
<dbReference type="PROSITE" id="PS51186">
    <property type="entry name" value="GNAT"/>
    <property type="match status" value="1"/>
</dbReference>
<evidence type="ECO:0000256" key="1">
    <source>
        <dbReference type="SAM" id="MobiDB-lite"/>
    </source>
</evidence>
<dbReference type="GeneID" id="27697397"/>